<name>A0A0F7C1R2_BRELA</name>
<sequence length="294" mass="32518">MKYLNDDTITSKRGDHLRADCESCFGLCCVALCFSASDGFPINKDAGTPCIKLQKDFRCGIHESLSKRGLKGCISFDCFGAGQKVSQVSFGGQDWQQAPESAKPMFKVFLIMLQIHELLWYLTEALMLQAAMPIHDELRSVLEKTEKLTYLSPDELMKLDVAEHRAIVNTLLLKTSELVRAQARIKKKHRPEQKARSGRKKNIGRGADLIAADLRKMDLRGADLRGAYLIAADLRGTDLSGADLIGADFRDADLSGADLSKSIFLTQSQISSAKGDSRTKLPSSLSRPEHWVTI</sequence>
<dbReference type="SUPFAM" id="SSF141571">
    <property type="entry name" value="Pentapeptide repeat-like"/>
    <property type="match status" value="1"/>
</dbReference>
<dbReference type="Pfam" id="PF00805">
    <property type="entry name" value="Pentapeptide"/>
    <property type="match status" value="1"/>
</dbReference>
<evidence type="ECO:0000313" key="1">
    <source>
        <dbReference type="EMBL" id="AKF95938.1"/>
    </source>
</evidence>
<dbReference type="PANTHER" id="PTHR14136:SF37">
    <property type="entry name" value="PENTAPEPTIDE REPEAT-CONTAINING PROTEIN"/>
    <property type="match status" value="1"/>
</dbReference>
<keyword evidence="1" id="KW-0614">Plasmid</keyword>
<dbReference type="InterPro" id="IPR001646">
    <property type="entry name" value="5peptide_repeat"/>
</dbReference>
<dbReference type="RefSeq" id="WP_031415140.1">
    <property type="nucleotide sequence ID" value="NZ_CP011076.1"/>
</dbReference>
<organism evidence="1">
    <name type="scientific">Brevibacillus laterosporus</name>
    <name type="common">Bacillus laterosporus</name>
    <dbReference type="NCBI Taxonomy" id="1465"/>
    <lineage>
        <taxon>Bacteria</taxon>
        <taxon>Bacillati</taxon>
        <taxon>Bacillota</taxon>
        <taxon>Bacilli</taxon>
        <taxon>Bacillales</taxon>
        <taxon>Paenibacillaceae</taxon>
        <taxon>Brevibacillus</taxon>
    </lineage>
</organism>
<dbReference type="AlphaFoldDB" id="A0A0F7C1R2"/>
<gene>
    <name evidence="1" type="ORF">EX87_20365</name>
</gene>
<dbReference type="InterPro" id="IPR051082">
    <property type="entry name" value="Pentapeptide-BTB/POZ_domain"/>
</dbReference>
<dbReference type="EMBL" id="CP011076">
    <property type="protein sequence ID" value="AKF95938.1"/>
    <property type="molecule type" value="Genomic_DNA"/>
</dbReference>
<protein>
    <recommendedName>
        <fullName evidence="2">Pentapeptide repeat-containing protein</fullName>
    </recommendedName>
</protein>
<accession>A0A0F7C1R2</accession>
<evidence type="ECO:0008006" key="2">
    <source>
        <dbReference type="Google" id="ProtNLM"/>
    </source>
</evidence>
<reference evidence="1" key="1">
    <citation type="submission" date="2015-03" db="EMBL/GenBank/DDBJ databases">
        <title>MIGS Cultured Bacterial/Archaeal sample from Brevibacillus laterosporus.</title>
        <authorList>
            <person name="Zeng D."/>
            <person name="Zhu L."/>
            <person name="Dong G."/>
            <person name="Ye W."/>
            <person name="Ren D."/>
            <person name="Wu L."/>
            <person name="Xu J."/>
            <person name="Li G."/>
            <person name="Guo L."/>
        </authorList>
    </citation>
    <scope>NUCLEOTIDE SEQUENCE</scope>
    <source>
        <strain evidence="1">B9</strain>
        <plasmid evidence="1">unnamed2</plasmid>
    </source>
</reference>
<dbReference type="Gene3D" id="2.160.20.80">
    <property type="entry name" value="E3 ubiquitin-protein ligase SopA"/>
    <property type="match status" value="1"/>
</dbReference>
<dbReference type="PANTHER" id="PTHR14136">
    <property type="entry name" value="BTB_POZ DOMAIN-CONTAINING PROTEIN KCTD9"/>
    <property type="match status" value="1"/>
</dbReference>
<proteinExistence type="predicted"/>
<geneLocation type="plasmid" evidence="1">
    <name>unnamed2</name>
</geneLocation>